<keyword evidence="2" id="KW-1185">Reference proteome</keyword>
<name>A0A967C927_9PROT</name>
<organism evidence="1 2">
    <name type="scientific">Pelagibius litoralis</name>
    <dbReference type="NCBI Taxonomy" id="374515"/>
    <lineage>
        <taxon>Bacteria</taxon>
        <taxon>Pseudomonadati</taxon>
        <taxon>Pseudomonadota</taxon>
        <taxon>Alphaproteobacteria</taxon>
        <taxon>Rhodospirillales</taxon>
        <taxon>Rhodovibrionaceae</taxon>
        <taxon>Pelagibius</taxon>
    </lineage>
</organism>
<protein>
    <submittedName>
        <fullName evidence="1">Acylneuraminate cytidylyltransferase family protein</fullName>
    </submittedName>
</protein>
<reference evidence="1" key="1">
    <citation type="submission" date="2020-03" db="EMBL/GenBank/DDBJ databases">
        <title>Genome of Pelagibius litoralis DSM 21314T.</title>
        <authorList>
            <person name="Wang G."/>
        </authorList>
    </citation>
    <scope>NUCLEOTIDE SEQUENCE</scope>
    <source>
        <strain evidence="1">DSM 21314</strain>
    </source>
</reference>
<dbReference type="GO" id="GO:0008781">
    <property type="term" value="F:N-acylneuraminate cytidylyltransferase activity"/>
    <property type="evidence" value="ECO:0007669"/>
    <property type="project" value="TreeGrafter"/>
</dbReference>
<dbReference type="Gene3D" id="3.90.550.10">
    <property type="entry name" value="Spore Coat Polysaccharide Biosynthesis Protein SpsA, Chain A"/>
    <property type="match status" value="1"/>
</dbReference>
<evidence type="ECO:0000313" key="2">
    <source>
        <dbReference type="Proteomes" id="UP000761264"/>
    </source>
</evidence>
<proteinExistence type="predicted"/>
<dbReference type="Proteomes" id="UP000761264">
    <property type="component" value="Unassembled WGS sequence"/>
</dbReference>
<keyword evidence="1" id="KW-0548">Nucleotidyltransferase</keyword>
<dbReference type="SUPFAM" id="SSF53448">
    <property type="entry name" value="Nucleotide-diphospho-sugar transferases"/>
    <property type="match status" value="1"/>
</dbReference>
<gene>
    <name evidence="1" type="ORF">HBA54_10535</name>
</gene>
<dbReference type="PANTHER" id="PTHR21485:SF6">
    <property type="entry name" value="N-ACYLNEURAMINATE CYTIDYLYLTRANSFERASE-RELATED"/>
    <property type="match status" value="1"/>
</dbReference>
<comment type="caution">
    <text evidence="1">The sequence shown here is derived from an EMBL/GenBank/DDBJ whole genome shotgun (WGS) entry which is preliminary data.</text>
</comment>
<dbReference type="AlphaFoldDB" id="A0A967C927"/>
<dbReference type="EMBL" id="JAAQPH010000007">
    <property type="protein sequence ID" value="NIA69027.1"/>
    <property type="molecule type" value="Genomic_DNA"/>
</dbReference>
<sequence>MAKNSTLGFIPAKGGSTRLARKNVRNLGGKSLIAWAAEAAWDSGVIDRLVLSTEDEAIADQARALGIDVPFMRPPELARDPAEADDVALHALEALEDAGDTYETIVILLPTCPFRSAEDVRGAYELFTERDRPFVMSVAEFSHTPFAAFQMDAGAGLTPMFQQYLEQPTKTLPKVFRPNGAVHVLDVKAFRTAGSYLAQPLVGYVMPRERSFDIDNEEDFREAEIHLAMAAERAAAAGNESP</sequence>
<dbReference type="CDD" id="cd02513">
    <property type="entry name" value="CMP-NeuAc_Synthase"/>
    <property type="match status" value="1"/>
</dbReference>
<dbReference type="InterPro" id="IPR029044">
    <property type="entry name" value="Nucleotide-diphossugar_trans"/>
</dbReference>
<dbReference type="RefSeq" id="WP_167224228.1">
    <property type="nucleotide sequence ID" value="NZ_JAAQPH010000007.1"/>
</dbReference>
<keyword evidence="1" id="KW-0808">Transferase</keyword>
<dbReference type="InterPro" id="IPR003329">
    <property type="entry name" value="Cytidylyl_trans"/>
</dbReference>
<dbReference type="InterPro" id="IPR050793">
    <property type="entry name" value="CMP-NeuNAc_synthase"/>
</dbReference>
<dbReference type="PANTHER" id="PTHR21485">
    <property type="entry name" value="HAD SUPERFAMILY MEMBERS CMAS AND KDSC"/>
    <property type="match status" value="1"/>
</dbReference>
<evidence type="ECO:0000313" key="1">
    <source>
        <dbReference type="EMBL" id="NIA69027.1"/>
    </source>
</evidence>
<accession>A0A967C927</accession>
<dbReference type="Pfam" id="PF02348">
    <property type="entry name" value="CTP_transf_3"/>
    <property type="match status" value="1"/>
</dbReference>